<dbReference type="AlphaFoldDB" id="A0A168I4E7"/>
<dbReference type="VEuPathDB" id="FungiDB:MUCCIDRAFT_166952"/>
<sequence>MQSNNNNTNNALVLDFNARLLQELIAMRAQINQQGVQLNVLNEGFRQQFVAPPLLDDSPNDTNARFVLDTAHRNEVLRSQNKRGPRIIASNVTRNSRASPVQKYNGVLQHLHKLHHVSNVAALSNGQLKSRREKMHRAAKRVANLIFVLHPTLTHWKALNHLQDEQQYCNSNS</sequence>
<dbReference type="EMBL" id="AMYB01000008">
    <property type="protein sequence ID" value="OAC99534.1"/>
    <property type="molecule type" value="Genomic_DNA"/>
</dbReference>
<comment type="caution">
    <text evidence="1">The sequence shown here is derived from an EMBL/GenBank/DDBJ whole genome shotgun (WGS) entry which is preliminary data.</text>
</comment>
<gene>
    <name evidence="1" type="ORF">MUCCIDRAFT_166952</name>
</gene>
<organism evidence="1 2">
    <name type="scientific">Mucor lusitanicus CBS 277.49</name>
    <dbReference type="NCBI Taxonomy" id="747725"/>
    <lineage>
        <taxon>Eukaryota</taxon>
        <taxon>Fungi</taxon>
        <taxon>Fungi incertae sedis</taxon>
        <taxon>Mucoromycota</taxon>
        <taxon>Mucoromycotina</taxon>
        <taxon>Mucoromycetes</taxon>
        <taxon>Mucorales</taxon>
        <taxon>Mucorineae</taxon>
        <taxon>Mucoraceae</taxon>
        <taxon>Mucor</taxon>
    </lineage>
</organism>
<dbReference type="OrthoDB" id="2285335at2759"/>
<name>A0A168I4E7_MUCCL</name>
<keyword evidence="2" id="KW-1185">Reference proteome</keyword>
<reference evidence="1 2" key="1">
    <citation type="submission" date="2015-06" db="EMBL/GenBank/DDBJ databases">
        <title>Expansion of signal transduction pathways in fungi by whole-genome duplication.</title>
        <authorList>
            <consortium name="DOE Joint Genome Institute"/>
            <person name="Corrochano L.M."/>
            <person name="Kuo A."/>
            <person name="Marcet-Houben M."/>
            <person name="Polaino S."/>
            <person name="Salamov A."/>
            <person name="Villalobos J.M."/>
            <person name="Alvarez M.I."/>
            <person name="Avalos J."/>
            <person name="Benito E.P."/>
            <person name="Benoit I."/>
            <person name="Burger G."/>
            <person name="Camino L.P."/>
            <person name="Canovas D."/>
            <person name="Cerda-Olmedo E."/>
            <person name="Cheng J.-F."/>
            <person name="Dominguez A."/>
            <person name="Elias M."/>
            <person name="Eslava A.P."/>
            <person name="Glaser F."/>
            <person name="Grimwood J."/>
            <person name="Gutierrez G."/>
            <person name="Heitman J."/>
            <person name="Henrissat B."/>
            <person name="Iturriaga E.A."/>
            <person name="Lang B.F."/>
            <person name="Lavin J.L."/>
            <person name="Lee S."/>
            <person name="Li W."/>
            <person name="Lindquist E."/>
            <person name="Lopez-Garcia S."/>
            <person name="Luque E.M."/>
            <person name="Marcos A.T."/>
            <person name="Martin J."/>
            <person name="Mccluskey K."/>
            <person name="Medina H.R."/>
            <person name="Miralles-Duran A."/>
            <person name="Miyazaki A."/>
            <person name="Munoz-Torres E."/>
            <person name="Oguiza J.A."/>
            <person name="Ohm R."/>
            <person name="Olmedo M."/>
            <person name="Orejas M."/>
            <person name="Ortiz-Castellanos L."/>
            <person name="Pisabarro A.G."/>
            <person name="Rodriguez-Romero J."/>
            <person name="Ruiz-Herrera J."/>
            <person name="Ruiz-Vazquez R."/>
            <person name="Sanz C."/>
            <person name="Schackwitz W."/>
            <person name="Schmutz J."/>
            <person name="Shahriari M."/>
            <person name="Shelest E."/>
            <person name="Silva-Franco F."/>
            <person name="Soanes D."/>
            <person name="Syed K."/>
            <person name="Tagua V.G."/>
            <person name="Talbot N.J."/>
            <person name="Thon M."/>
            <person name="De Vries R.P."/>
            <person name="Wiebenga A."/>
            <person name="Yadav J.S."/>
            <person name="Braun E.L."/>
            <person name="Baker S."/>
            <person name="Garre V."/>
            <person name="Horwitz B."/>
            <person name="Torres-Martinez S."/>
            <person name="Idnurm A."/>
            <person name="Herrera-Estrella A."/>
            <person name="Gabaldon T."/>
            <person name="Grigoriev I.V."/>
        </authorList>
    </citation>
    <scope>NUCLEOTIDE SEQUENCE [LARGE SCALE GENOMIC DNA]</scope>
    <source>
        <strain evidence="1 2">CBS 277.49</strain>
    </source>
</reference>
<evidence type="ECO:0000313" key="1">
    <source>
        <dbReference type="EMBL" id="OAC99534.1"/>
    </source>
</evidence>
<dbReference type="Proteomes" id="UP000077051">
    <property type="component" value="Unassembled WGS sequence"/>
</dbReference>
<accession>A0A168I4E7</accession>
<evidence type="ECO:0000313" key="2">
    <source>
        <dbReference type="Proteomes" id="UP000077051"/>
    </source>
</evidence>
<protein>
    <submittedName>
        <fullName evidence="1">Uncharacterized protein</fullName>
    </submittedName>
</protein>
<proteinExistence type="predicted"/>